<feature type="compositionally biased region" description="Polar residues" evidence="1">
    <location>
        <begin position="37"/>
        <end position="65"/>
    </location>
</feature>
<sequence length="163" mass="18055">MNVTLVYNLMGKGNYFEDDGTSSTKKWKRPKKDAADQSDQGTATVAQPGSWEQSGFDLSNDTRLNNDPPVINKDNKMEHLSNDTRLNNAEDLVDVNQAQDLVDVNQAQDPVDVNYASEDANVCDGNSMAWEALGLNPPQEICQENSTNEDFDDESVERERPAG</sequence>
<feature type="compositionally biased region" description="Acidic residues" evidence="1">
    <location>
        <begin position="147"/>
        <end position="156"/>
    </location>
</feature>
<keyword evidence="3" id="KW-1185">Reference proteome</keyword>
<feature type="region of interest" description="Disordered" evidence="1">
    <location>
        <begin position="137"/>
        <end position="163"/>
    </location>
</feature>
<name>A0A6A4PGM4_LUPAL</name>
<dbReference type="EMBL" id="WOCE01000014">
    <property type="protein sequence ID" value="KAE9600626.1"/>
    <property type="molecule type" value="Genomic_DNA"/>
</dbReference>
<dbReference type="AlphaFoldDB" id="A0A6A4PGM4"/>
<dbReference type="Proteomes" id="UP000447434">
    <property type="component" value="Chromosome 14"/>
</dbReference>
<feature type="compositionally biased region" description="Basic and acidic residues" evidence="1">
    <location>
        <begin position="73"/>
        <end position="82"/>
    </location>
</feature>
<comment type="caution">
    <text evidence="2">The sequence shown here is derived from an EMBL/GenBank/DDBJ whole genome shotgun (WGS) entry which is preliminary data.</text>
</comment>
<evidence type="ECO:0000313" key="2">
    <source>
        <dbReference type="EMBL" id="KAE9600626.1"/>
    </source>
</evidence>
<proteinExistence type="predicted"/>
<organism evidence="2 3">
    <name type="scientific">Lupinus albus</name>
    <name type="common">White lupine</name>
    <name type="synonym">Lupinus termis</name>
    <dbReference type="NCBI Taxonomy" id="3870"/>
    <lineage>
        <taxon>Eukaryota</taxon>
        <taxon>Viridiplantae</taxon>
        <taxon>Streptophyta</taxon>
        <taxon>Embryophyta</taxon>
        <taxon>Tracheophyta</taxon>
        <taxon>Spermatophyta</taxon>
        <taxon>Magnoliopsida</taxon>
        <taxon>eudicotyledons</taxon>
        <taxon>Gunneridae</taxon>
        <taxon>Pentapetalae</taxon>
        <taxon>rosids</taxon>
        <taxon>fabids</taxon>
        <taxon>Fabales</taxon>
        <taxon>Fabaceae</taxon>
        <taxon>Papilionoideae</taxon>
        <taxon>50 kb inversion clade</taxon>
        <taxon>genistoids sensu lato</taxon>
        <taxon>core genistoids</taxon>
        <taxon>Genisteae</taxon>
        <taxon>Lupinus</taxon>
    </lineage>
</organism>
<reference evidence="3" key="1">
    <citation type="journal article" date="2020" name="Nat. Commun.">
        <title>Genome sequence of the cluster root forming white lupin.</title>
        <authorList>
            <person name="Hufnagel B."/>
            <person name="Marques A."/>
            <person name="Soriano A."/>
            <person name="Marques L."/>
            <person name="Divol F."/>
            <person name="Doumas P."/>
            <person name="Sallet E."/>
            <person name="Mancinotti D."/>
            <person name="Carrere S."/>
            <person name="Marande W."/>
            <person name="Arribat S."/>
            <person name="Keller J."/>
            <person name="Huneau C."/>
            <person name="Blein T."/>
            <person name="Aime D."/>
            <person name="Laguerre M."/>
            <person name="Taylor J."/>
            <person name="Schubert V."/>
            <person name="Nelson M."/>
            <person name="Geu-Flores F."/>
            <person name="Crespi M."/>
            <person name="Gallardo-Guerrero K."/>
            <person name="Delaux P.-M."/>
            <person name="Salse J."/>
            <person name="Berges H."/>
            <person name="Guyot R."/>
            <person name="Gouzy J."/>
            <person name="Peret B."/>
        </authorList>
    </citation>
    <scope>NUCLEOTIDE SEQUENCE [LARGE SCALE GENOMIC DNA]</scope>
    <source>
        <strain evidence="3">cv. Amiga</strain>
    </source>
</reference>
<accession>A0A6A4PGM4</accession>
<gene>
    <name evidence="2" type="ORF">Lalb_Chr14g0374911</name>
</gene>
<protein>
    <submittedName>
        <fullName evidence="2">Uncharacterized protein</fullName>
    </submittedName>
</protein>
<feature type="region of interest" description="Disordered" evidence="1">
    <location>
        <begin position="13"/>
        <end position="84"/>
    </location>
</feature>
<evidence type="ECO:0000313" key="3">
    <source>
        <dbReference type="Proteomes" id="UP000447434"/>
    </source>
</evidence>
<evidence type="ECO:0000256" key="1">
    <source>
        <dbReference type="SAM" id="MobiDB-lite"/>
    </source>
</evidence>